<feature type="transmembrane region" description="Helical" evidence="7">
    <location>
        <begin position="143"/>
        <end position="168"/>
    </location>
</feature>
<reference evidence="9" key="1">
    <citation type="submission" date="2020-07" db="EMBL/GenBank/DDBJ databases">
        <title>A new Micromonospora strain with potent antibiotic activity isolated from the microbiome of a mid-Atlantic deep-sea sponge.</title>
        <authorList>
            <person name="Back C.R."/>
            <person name="Stennett H.L."/>
            <person name="Williams S.E."/>
            <person name="Wang L."/>
            <person name="Ojeda Gomez J."/>
            <person name="Abdulle O.M."/>
            <person name="Duffy T."/>
            <person name="Hendry K.R."/>
            <person name="Powell D."/>
            <person name="Stach J.E."/>
            <person name="Essex-Lopresti A.E."/>
            <person name="Willis C.L."/>
            <person name="Curnow P."/>
            <person name="Race P.R."/>
        </authorList>
    </citation>
    <scope>NUCLEOTIDE SEQUENCE [LARGE SCALE GENOMIC DNA]</scope>
    <source>
        <strain evidence="9">28ISP2-46</strain>
    </source>
</reference>
<organism evidence="8 9">
    <name type="scientific">Micromonospora robiginosa</name>
    <dbReference type="NCBI Taxonomy" id="2749844"/>
    <lineage>
        <taxon>Bacteria</taxon>
        <taxon>Bacillati</taxon>
        <taxon>Actinomycetota</taxon>
        <taxon>Actinomycetes</taxon>
        <taxon>Micromonosporales</taxon>
        <taxon>Micromonosporaceae</taxon>
        <taxon>Micromonospora</taxon>
    </lineage>
</organism>
<dbReference type="Pfam" id="PF13440">
    <property type="entry name" value="Polysacc_synt_3"/>
    <property type="match status" value="1"/>
</dbReference>
<evidence type="ECO:0000313" key="8">
    <source>
        <dbReference type="EMBL" id="QLQ35056.2"/>
    </source>
</evidence>
<feature type="transmembrane region" description="Helical" evidence="7">
    <location>
        <begin position="180"/>
        <end position="199"/>
    </location>
</feature>
<keyword evidence="6 7" id="KW-0472">Membrane</keyword>
<proteinExistence type="inferred from homology"/>
<comment type="similarity">
    <text evidence="2">Belongs to the polysaccharide synthase family.</text>
</comment>
<evidence type="ECO:0000256" key="6">
    <source>
        <dbReference type="ARBA" id="ARBA00023136"/>
    </source>
</evidence>
<feature type="transmembrane region" description="Helical" evidence="7">
    <location>
        <begin position="71"/>
        <end position="92"/>
    </location>
</feature>
<accession>A0A7L6AZP0</accession>
<keyword evidence="5 7" id="KW-1133">Transmembrane helix</keyword>
<dbReference type="GO" id="GO:0005886">
    <property type="term" value="C:plasma membrane"/>
    <property type="evidence" value="ECO:0007669"/>
    <property type="project" value="UniProtKB-SubCell"/>
</dbReference>
<keyword evidence="3" id="KW-1003">Cell membrane</keyword>
<feature type="transmembrane region" description="Helical" evidence="7">
    <location>
        <begin position="331"/>
        <end position="355"/>
    </location>
</feature>
<sequence length="465" mass="48048">MAPRAARGGGRGASADRTVEGRRVRWRASAWPTLSAGRRGVISVAAGSAGGQVLALAAAPLLARLYRPADFGHLTVVAALAVTVGTVAALRFEMAIPLAEQESVARALVGLGLVAVCATAGLGSVLVLLAGDEVARWFGQPELAPWLWVVPPSAAAMGVVLVLNQLAVRHRRYGAIGRRNLFQSAGVVVTQIVAGVAGLRTGGLTLGFGFGQVVAAVVLLRDASGQGVAVKADHGPRRLLAVARRYRRFPLLMAPSGLLNILGTQLPVLLIAFWYGSAVAGWLGLTQRVIAMPAALVASAVAQVYLAEIARTAREAPAGSRRVFVSASRKLALIAAVSALAVVVGAPGVFSLIFGPQWHSSGSFAQGMAVFMAAQFIASPLSQTLVVFERQGLQLAWDVGRLVAVAGAVSLVALLGGSPLVAIWAFGIAGALTYGVGWLMSLRVVTVASRAGRESRSRPQLVPQS</sequence>
<comment type="subcellular location">
    <subcellularLocation>
        <location evidence="1">Cell membrane</location>
        <topology evidence="1">Multi-pass membrane protein</topology>
    </subcellularLocation>
</comment>
<feature type="transmembrane region" description="Helical" evidence="7">
    <location>
        <begin position="251"/>
        <end position="277"/>
    </location>
</feature>
<evidence type="ECO:0000256" key="3">
    <source>
        <dbReference type="ARBA" id="ARBA00022475"/>
    </source>
</evidence>
<feature type="transmembrane region" description="Helical" evidence="7">
    <location>
        <begin position="104"/>
        <end position="131"/>
    </location>
</feature>
<dbReference type="KEGG" id="mfeu:H1D33_16680"/>
<feature type="transmembrane region" description="Helical" evidence="7">
    <location>
        <begin position="41"/>
        <end position="65"/>
    </location>
</feature>
<evidence type="ECO:0000256" key="5">
    <source>
        <dbReference type="ARBA" id="ARBA00022989"/>
    </source>
</evidence>
<feature type="transmembrane region" description="Helical" evidence="7">
    <location>
        <begin position="421"/>
        <end position="448"/>
    </location>
</feature>
<feature type="transmembrane region" description="Helical" evidence="7">
    <location>
        <begin position="205"/>
        <end position="230"/>
    </location>
</feature>
<evidence type="ECO:0000256" key="7">
    <source>
        <dbReference type="SAM" id="Phobius"/>
    </source>
</evidence>
<evidence type="ECO:0000256" key="1">
    <source>
        <dbReference type="ARBA" id="ARBA00004651"/>
    </source>
</evidence>
<keyword evidence="4 7" id="KW-0812">Transmembrane</keyword>
<dbReference type="EMBL" id="CP059322">
    <property type="protein sequence ID" value="QLQ35056.2"/>
    <property type="molecule type" value="Genomic_DNA"/>
</dbReference>
<dbReference type="RefSeq" id="WP_307755416.1">
    <property type="nucleotide sequence ID" value="NZ_CP059322.2"/>
</dbReference>
<dbReference type="AlphaFoldDB" id="A0A7L6AZP0"/>
<dbReference type="PANTHER" id="PTHR30250:SF10">
    <property type="entry name" value="LIPOPOLYSACCHARIDE BIOSYNTHESIS PROTEIN WZXC"/>
    <property type="match status" value="1"/>
</dbReference>
<evidence type="ECO:0000256" key="2">
    <source>
        <dbReference type="ARBA" id="ARBA00007430"/>
    </source>
</evidence>
<evidence type="ECO:0000313" key="9">
    <source>
        <dbReference type="Proteomes" id="UP000510844"/>
    </source>
</evidence>
<keyword evidence="9" id="KW-1185">Reference proteome</keyword>
<feature type="transmembrane region" description="Helical" evidence="7">
    <location>
        <begin position="367"/>
        <end position="388"/>
    </location>
</feature>
<feature type="transmembrane region" description="Helical" evidence="7">
    <location>
        <begin position="289"/>
        <end position="310"/>
    </location>
</feature>
<reference evidence="8 9" key="2">
    <citation type="journal article" date="2021" name="Mar. Drugs">
        <title>A New Micromonospora Strain with Antibiotic Activity Isolated from the Microbiome of a Mid-Atlantic Deep-Sea Sponge.</title>
        <authorList>
            <person name="Back C.R."/>
            <person name="Stennett H.L."/>
            <person name="Williams S.E."/>
            <person name="Wang L."/>
            <person name="Ojeda Gomez J."/>
            <person name="Abdulle O.M."/>
            <person name="Duffy T."/>
            <person name="Neal C."/>
            <person name="Mantell J."/>
            <person name="Jepson M.A."/>
            <person name="Hendry K.R."/>
            <person name="Powell D."/>
            <person name="Stach J.E.M."/>
            <person name="Essex-Lopresti A.E."/>
            <person name="Willis C.L."/>
            <person name="Curnow P."/>
            <person name="Race P.R."/>
        </authorList>
    </citation>
    <scope>NUCLEOTIDE SEQUENCE [LARGE SCALE GENOMIC DNA]</scope>
    <source>
        <strain evidence="8 9">28ISP2-46</strain>
    </source>
</reference>
<protein>
    <submittedName>
        <fullName evidence="8">Oligosaccharide flippase family protein</fullName>
    </submittedName>
</protein>
<evidence type="ECO:0000256" key="4">
    <source>
        <dbReference type="ARBA" id="ARBA00022692"/>
    </source>
</evidence>
<feature type="transmembrane region" description="Helical" evidence="7">
    <location>
        <begin position="395"/>
        <end position="415"/>
    </location>
</feature>
<name>A0A7L6AZP0_9ACTN</name>
<dbReference type="Proteomes" id="UP000510844">
    <property type="component" value="Chromosome"/>
</dbReference>
<dbReference type="PANTHER" id="PTHR30250">
    <property type="entry name" value="PST FAMILY PREDICTED COLANIC ACID TRANSPORTER"/>
    <property type="match status" value="1"/>
</dbReference>
<dbReference type="InterPro" id="IPR050833">
    <property type="entry name" value="Poly_Biosynth_Transport"/>
</dbReference>
<gene>
    <name evidence="8" type="ORF">H1D33_16680</name>
</gene>